<name>X1REK4_9ZZZZ</name>
<evidence type="ECO:0000259" key="1">
    <source>
        <dbReference type="Pfam" id="PF12137"/>
    </source>
</evidence>
<organism evidence="2">
    <name type="scientific">marine sediment metagenome</name>
    <dbReference type="NCBI Taxonomy" id="412755"/>
    <lineage>
        <taxon>unclassified sequences</taxon>
        <taxon>metagenomes</taxon>
        <taxon>ecological metagenomes</taxon>
    </lineage>
</organism>
<gene>
    <name evidence="2" type="ORF">S12H4_16522</name>
</gene>
<evidence type="ECO:0000313" key="2">
    <source>
        <dbReference type="EMBL" id="GAI79023.1"/>
    </source>
</evidence>
<dbReference type="AlphaFoldDB" id="X1REK4"/>
<dbReference type="Gene3D" id="3.30.360.80">
    <property type="match status" value="1"/>
</dbReference>
<feature type="non-terminal residue" evidence="2">
    <location>
        <position position="1"/>
    </location>
</feature>
<feature type="domain" description="RNA polymerase recycling bacterial C-terminal" evidence="1">
    <location>
        <begin position="10"/>
        <end position="123"/>
    </location>
</feature>
<dbReference type="GO" id="GO:0016817">
    <property type="term" value="F:hydrolase activity, acting on acid anhydrides"/>
    <property type="evidence" value="ECO:0007669"/>
    <property type="project" value="InterPro"/>
</dbReference>
<protein>
    <recommendedName>
        <fullName evidence="1">RNA polymerase recycling bacterial C-terminal domain-containing protein</fullName>
    </recommendedName>
</protein>
<comment type="caution">
    <text evidence="2">The sequence shown here is derived from an EMBL/GenBank/DDBJ whole genome shotgun (WGS) entry which is preliminary data.</text>
</comment>
<sequence>EVQSPLTLTDVEHFVSEYVKHNGRNFTKSRKNTWEFLLPQSLKDVPKLEKRYSNLTFDRRQAIRHSELEFMALGHPFVNAAIQHCGSVDFKGVATCRTIEDINLRGTKGLHCNFVVKLSRSTTNSELVYFQMVPVFVEQDGIINEEAAKVALFKQSKDDAQLSRRLDLNLLTLYELARDAVTKKYEGSDIWEEDFLCLNVAMVEFC</sequence>
<dbReference type="Pfam" id="PF12137">
    <property type="entry name" value="RapA_C"/>
    <property type="match status" value="1"/>
</dbReference>
<dbReference type="EMBL" id="BARW01007996">
    <property type="protein sequence ID" value="GAI79023.1"/>
    <property type="molecule type" value="Genomic_DNA"/>
</dbReference>
<dbReference type="InterPro" id="IPR022737">
    <property type="entry name" value="RapA_C"/>
</dbReference>
<proteinExistence type="predicted"/>
<accession>X1REK4</accession>
<reference evidence="2" key="1">
    <citation type="journal article" date="2014" name="Front. Microbiol.">
        <title>High frequency of phylogenetically diverse reductive dehalogenase-homologous genes in deep subseafloor sedimentary metagenomes.</title>
        <authorList>
            <person name="Kawai M."/>
            <person name="Futagami T."/>
            <person name="Toyoda A."/>
            <person name="Takaki Y."/>
            <person name="Nishi S."/>
            <person name="Hori S."/>
            <person name="Arai W."/>
            <person name="Tsubouchi T."/>
            <person name="Morono Y."/>
            <person name="Uchiyama I."/>
            <person name="Ito T."/>
            <person name="Fujiyama A."/>
            <person name="Inagaki F."/>
            <person name="Takami H."/>
        </authorList>
    </citation>
    <scope>NUCLEOTIDE SEQUENCE</scope>
    <source>
        <strain evidence="2">Expedition CK06-06</strain>
    </source>
</reference>